<organism evidence="3 4">
    <name type="scientific">Pseudovibrio japonicus</name>
    <dbReference type="NCBI Taxonomy" id="366534"/>
    <lineage>
        <taxon>Bacteria</taxon>
        <taxon>Pseudomonadati</taxon>
        <taxon>Pseudomonadota</taxon>
        <taxon>Alphaproteobacteria</taxon>
        <taxon>Hyphomicrobiales</taxon>
        <taxon>Stappiaceae</taxon>
        <taxon>Pseudovibrio</taxon>
    </lineage>
</organism>
<name>A0ABQ3EJR3_9HYPH</name>
<comment type="caution">
    <text evidence="3">The sequence shown here is derived from an EMBL/GenBank/DDBJ whole genome shotgun (WGS) entry which is preliminary data.</text>
</comment>
<dbReference type="EMBL" id="BMXE01000004">
    <property type="protein sequence ID" value="GHB36939.1"/>
    <property type="molecule type" value="Genomic_DNA"/>
</dbReference>
<keyword evidence="2" id="KW-0732">Signal</keyword>
<evidence type="ECO:0000313" key="4">
    <source>
        <dbReference type="Proteomes" id="UP000637980"/>
    </source>
</evidence>
<feature type="region of interest" description="Disordered" evidence="1">
    <location>
        <begin position="32"/>
        <end position="84"/>
    </location>
</feature>
<evidence type="ECO:0000313" key="3">
    <source>
        <dbReference type="EMBL" id="GHB36939.1"/>
    </source>
</evidence>
<feature type="compositionally biased region" description="Polar residues" evidence="1">
    <location>
        <begin position="33"/>
        <end position="49"/>
    </location>
</feature>
<reference evidence="4" key="1">
    <citation type="journal article" date="2019" name="Int. J. Syst. Evol. Microbiol.">
        <title>The Global Catalogue of Microorganisms (GCM) 10K type strain sequencing project: providing services to taxonomists for standard genome sequencing and annotation.</title>
        <authorList>
            <consortium name="The Broad Institute Genomics Platform"/>
            <consortium name="The Broad Institute Genome Sequencing Center for Infectious Disease"/>
            <person name="Wu L."/>
            <person name="Ma J."/>
        </authorList>
    </citation>
    <scope>NUCLEOTIDE SEQUENCE [LARGE SCALE GENOMIC DNA]</scope>
    <source>
        <strain evidence="4">KCTC 12861</strain>
    </source>
</reference>
<keyword evidence="4" id="KW-1185">Reference proteome</keyword>
<proteinExistence type="predicted"/>
<protein>
    <submittedName>
        <fullName evidence="3">Uncharacterized protein</fullName>
    </submittedName>
</protein>
<sequence>MFAMQSLVVKGFTLICGLVAFLSYSHAADYDRSQSQGVPYQQTAPQASAGQGEAQVAPGVRPSWFQPPPEDQHPYVAPPKKRYVPLAGRSTGPVIILPGGNGPQRD</sequence>
<feature type="signal peptide" evidence="2">
    <location>
        <begin position="1"/>
        <end position="27"/>
    </location>
</feature>
<accession>A0ABQ3EJR3</accession>
<dbReference type="Proteomes" id="UP000637980">
    <property type="component" value="Unassembled WGS sequence"/>
</dbReference>
<feature type="chain" id="PRO_5046613186" evidence="2">
    <location>
        <begin position="28"/>
        <end position="106"/>
    </location>
</feature>
<gene>
    <name evidence="3" type="ORF">GCM10007094_28200</name>
</gene>
<evidence type="ECO:0000256" key="2">
    <source>
        <dbReference type="SAM" id="SignalP"/>
    </source>
</evidence>
<evidence type="ECO:0000256" key="1">
    <source>
        <dbReference type="SAM" id="MobiDB-lite"/>
    </source>
</evidence>